<dbReference type="EMBL" id="AWXA01000062">
    <property type="protein sequence ID" value="ERT56467.1"/>
    <property type="molecule type" value="Genomic_DNA"/>
</dbReference>
<protein>
    <submittedName>
        <fullName evidence="1">Uncharacterized protein</fullName>
    </submittedName>
</protein>
<name>U7UAJ5_9FIRM</name>
<dbReference type="AlphaFoldDB" id="U7UAJ5"/>
<sequence length="70" mass="8348">MNTIRKSFHVDTLLLSFNYIPDRINKTRHTPAAYRYILPNPPPSVQSLIESNYYIQILTKYFHPVYSNQF</sequence>
<evidence type="ECO:0000313" key="1">
    <source>
        <dbReference type="EMBL" id="ERT56467.1"/>
    </source>
</evidence>
<accession>U7UAJ5</accession>
<organism evidence="1 2">
    <name type="scientific">Megasphaera vaginalis</name>
    <name type="common">ex Srinivasan et al. 2021</name>
    <dbReference type="NCBI Taxonomy" id="1111454"/>
    <lineage>
        <taxon>Bacteria</taxon>
        <taxon>Bacillati</taxon>
        <taxon>Bacillota</taxon>
        <taxon>Negativicutes</taxon>
        <taxon>Veillonellales</taxon>
        <taxon>Veillonellaceae</taxon>
        <taxon>Megasphaera</taxon>
    </lineage>
</organism>
<dbReference type="Proteomes" id="UP000017090">
    <property type="component" value="Unassembled WGS sequence"/>
</dbReference>
<dbReference type="STRING" id="1111454.HMPREF1250_1496"/>
<gene>
    <name evidence="1" type="ORF">HMPREF1250_1496</name>
</gene>
<evidence type="ECO:0000313" key="2">
    <source>
        <dbReference type="Proteomes" id="UP000017090"/>
    </source>
</evidence>
<keyword evidence="2" id="KW-1185">Reference proteome</keyword>
<reference evidence="1 2" key="1">
    <citation type="submission" date="2013-09" db="EMBL/GenBank/DDBJ databases">
        <authorList>
            <person name="Durkin A.S."/>
            <person name="Haft D.R."/>
            <person name="McCorrison J."/>
            <person name="Torralba M."/>
            <person name="Gillis M."/>
            <person name="Haft D.H."/>
            <person name="Methe B."/>
            <person name="Sutton G."/>
            <person name="Nelson K.E."/>
        </authorList>
    </citation>
    <scope>NUCLEOTIDE SEQUENCE [LARGE SCALE GENOMIC DNA]</scope>
    <source>
        <strain evidence="1 2">BV3C16-1</strain>
    </source>
</reference>
<proteinExistence type="predicted"/>
<dbReference type="PATRIC" id="fig|1111454.3.peg.2136"/>
<comment type="caution">
    <text evidence="1">The sequence shown here is derived from an EMBL/GenBank/DDBJ whole genome shotgun (WGS) entry which is preliminary data.</text>
</comment>